<keyword evidence="1" id="KW-1133">Transmembrane helix</keyword>
<proteinExistence type="predicted"/>
<dbReference type="OrthoDB" id="9130887at2"/>
<accession>A0A545TAI2</accession>
<dbReference type="EMBL" id="VHSG01000017">
    <property type="protein sequence ID" value="TQV74218.1"/>
    <property type="molecule type" value="Genomic_DNA"/>
</dbReference>
<name>A0A545TAI2_9GAMM</name>
<keyword evidence="1" id="KW-0472">Membrane</keyword>
<evidence type="ECO:0000256" key="1">
    <source>
        <dbReference type="SAM" id="Phobius"/>
    </source>
</evidence>
<evidence type="ECO:0000313" key="2">
    <source>
        <dbReference type="EMBL" id="TQV74218.1"/>
    </source>
</evidence>
<evidence type="ECO:0008006" key="4">
    <source>
        <dbReference type="Google" id="ProtNLM"/>
    </source>
</evidence>
<gene>
    <name evidence="2" type="ORF">FKG94_16560</name>
</gene>
<keyword evidence="1" id="KW-0812">Transmembrane</keyword>
<reference evidence="2 3" key="1">
    <citation type="submission" date="2019-06" db="EMBL/GenBank/DDBJ databases">
        <title>Whole genome sequence for Cellvibrionaceae sp. R142.</title>
        <authorList>
            <person name="Wang G."/>
        </authorList>
    </citation>
    <scope>NUCLEOTIDE SEQUENCE [LARGE SCALE GENOMIC DNA]</scope>
    <source>
        <strain evidence="2 3">R142</strain>
    </source>
</reference>
<sequence length="178" mass="20320">MGWFSRLFSNIGVDLTATVGKVIDDLVTSDEEIALTEVQKLKIQTAYEIEMKALLVRLDKQQAEHERNLEAELTERLQLDMKSDSWLSKNIRPMALIFLTATISILAFFTVFDADLTDAQLRALKEWIPFFSTIMLTVYAFYFGSRGLEKIQKIRAAGAADVEKAKKRQVDLEREPRG</sequence>
<comment type="caution">
    <text evidence="2">The sequence shown here is derived from an EMBL/GenBank/DDBJ whole genome shotgun (WGS) entry which is preliminary data.</text>
</comment>
<keyword evidence="3" id="KW-1185">Reference proteome</keyword>
<dbReference type="RefSeq" id="WP_142905441.1">
    <property type="nucleotide sequence ID" value="NZ_ML660096.1"/>
</dbReference>
<feature type="transmembrane region" description="Helical" evidence="1">
    <location>
        <begin position="91"/>
        <end position="112"/>
    </location>
</feature>
<organism evidence="2 3">
    <name type="scientific">Exilibacterium tricleocarpae</name>
    <dbReference type="NCBI Taxonomy" id="2591008"/>
    <lineage>
        <taxon>Bacteria</taxon>
        <taxon>Pseudomonadati</taxon>
        <taxon>Pseudomonadota</taxon>
        <taxon>Gammaproteobacteria</taxon>
        <taxon>Cellvibrionales</taxon>
        <taxon>Cellvibrionaceae</taxon>
        <taxon>Exilibacterium</taxon>
    </lineage>
</organism>
<evidence type="ECO:0000313" key="3">
    <source>
        <dbReference type="Proteomes" id="UP000319732"/>
    </source>
</evidence>
<protein>
    <recommendedName>
        <fullName evidence="4">Holin of 3TMs, for gene-transfer release</fullName>
    </recommendedName>
</protein>
<dbReference type="AlphaFoldDB" id="A0A545TAI2"/>
<feature type="transmembrane region" description="Helical" evidence="1">
    <location>
        <begin position="127"/>
        <end position="145"/>
    </location>
</feature>
<dbReference type="Proteomes" id="UP000319732">
    <property type="component" value="Unassembled WGS sequence"/>
</dbReference>